<reference evidence="2" key="1">
    <citation type="submission" date="2017-07" db="EMBL/GenBank/DDBJ databases">
        <authorList>
            <person name="Mikheyev A."/>
            <person name="Grau M."/>
        </authorList>
    </citation>
    <scope>NUCLEOTIDE SEQUENCE</scope>
    <source>
        <tissue evidence="2">Venom_gland</tissue>
    </source>
</reference>
<sequence>MDQNIYIMSDLTILVLNVNGMTSSLKRYRILRMAKENKVDIMILTETHNKRGKRDKVINDNNWKWVYESRGNGSRGTAILIHQRVLFEEIDVQRDREGRWLFVKGKMDQMKLTVAAIYAPNVNPKQFILNTKRKLDNFMEGTTFLAGDFTMQLTTGMGNRRTLNLNKLNMVDIHADLLNRSTYYSARHNTFSWIDYILMNRMGNIQIKKSEIKSIWLSDHAPLLAILKTGQERIQRIWRYNVVVSSNESDKLKMQTEIREYFRINDTGEIQQSIIWDTCKAFIRGQCISLEAYIRKRWGREREKKIREIDWIQEQLRITRRREWNTLLKLKKKQLELQEEIQWNKMRMVMRQKISGWGTKSMKQMARYLKNKKEKSCILALRDSNGVVRYGIEQLEEIMKRYYEDLYKTEQVNVGVINVSKRVSDEDKQILNAEITPNEISKVIKGLKQAKAPALMGIRENFIRRI</sequence>
<proteinExistence type="predicted"/>
<dbReference type="InterPro" id="IPR005135">
    <property type="entry name" value="Endo/exonuclease/phosphatase"/>
</dbReference>
<name>A0A2H6N762_9SAUR</name>
<evidence type="ECO:0000313" key="2">
    <source>
        <dbReference type="EMBL" id="LAA26117.1"/>
    </source>
</evidence>
<dbReference type="InterPro" id="IPR036691">
    <property type="entry name" value="Endo/exonu/phosph_ase_sf"/>
</dbReference>
<organism evidence="2">
    <name type="scientific">Micrurus carvalhoi</name>
    <dbReference type="NCBI Taxonomy" id="3147026"/>
    <lineage>
        <taxon>Eukaryota</taxon>
        <taxon>Metazoa</taxon>
        <taxon>Chordata</taxon>
        <taxon>Craniata</taxon>
        <taxon>Vertebrata</taxon>
        <taxon>Euteleostomi</taxon>
        <taxon>Lepidosauria</taxon>
        <taxon>Squamata</taxon>
        <taxon>Bifurcata</taxon>
        <taxon>Unidentata</taxon>
        <taxon>Episquamata</taxon>
        <taxon>Toxicofera</taxon>
        <taxon>Serpentes</taxon>
        <taxon>Colubroidea</taxon>
        <taxon>Elapidae</taxon>
        <taxon>Elapinae</taxon>
        <taxon>Micrurus</taxon>
    </lineage>
</organism>
<protein>
    <recommendedName>
        <fullName evidence="1">Endonuclease/exonuclease/phosphatase domain-containing protein</fullName>
    </recommendedName>
</protein>
<dbReference type="EMBL" id="IACI01068877">
    <property type="protein sequence ID" value="LAA26117.1"/>
    <property type="molecule type" value="Transcribed_RNA"/>
</dbReference>
<dbReference type="GO" id="GO:0003824">
    <property type="term" value="F:catalytic activity"/>
    <property type="evidence" value="ECO:0007669"/>
    <property type="project" value="InterPro"/>
</dbReference>
<dbReference type="CDD" id="cd09076">
    <property type="entry name" value="L1-EN"/>
    <property type="match status" value="1"/>
</dbReference>
<dbReference type="AlphaFoldDB" id="A0A2H6N762"/>
<reference evidence="2" key="2">
    <citation type="submission" date="2017-12" db="EMBL/GenBank/DDBJ databases">
        <title>Coralsnake Venomics: Analyses of Venom Gland Transcriptomes and Proteomes of Six Brazilian Taxa.</title>
        <authorList>
            <person name="Aird S.D."/>
            <person name="Jorge da Silva N."/>
            <person name="Qiu L."/>
            <person name="Villar-Briones A."/>
            <person name="Aparecida-Saddi V."/>
            <person name="Campos-Telles M.P."/>
            <person name="Grau M."/>
            <person name="Mikheyev A.S."/>
        </authorList>
    </citation>
    <scope>NUCLEOTIDE SEQUENCE</scope>
    <source>
        <tissue evidence="2">Venom_gland</tissue>
    </source>
</reference>
<dbReference type="Pfam" id="PF03372">
    <property type="entry name" value="Exo_endo_phos"/>
    <property type="match status" value="1"/>
</dbReference>
<feature type="domain" description="Endonuclease/exonuclease/phosphatase" evidence="1">
    <location>
        <begin position="16"/>
        <end position="220"/>
    </location>
</feature>
<dbReference type="PANTHER" id="PTHR31635:SF196">
    <property type="entry name" value="REVERSE TRANSCRIPTASE DOMAIN-CONTAINING PROTEIN-RELATED"/>
    <property type="match status" value="1"/>
</dbReference>
<accession>A0A2H6N762</accession>
<dbReference type="PANTHER" id="PTHR31635">
    <property type="entry name" value="REVERSE TRANSCRIPTASE DOMAIN-CONTAINING PROTEIN-RELATED"/>
    <property type="match status" value="1"/>
</dbReference>
<dbReference type="SUPFAM" id="SSF56219">
    <property type="entry name" value="DNase I-like"/>
    <property type="match status" value="1"/>
</dbReference>
<evidence type="ECO:0000259" key="1">
    <source>
        <dbReference type="Pfam" id="PF03372"/>
    </source>
</evidence>
<dbReference type="Gene3D" id="3.60.10.10">
    <property type="entry name" value="Endonuclease/exonuclease/phosphatase"/>
    <property type="match status" value="1"/>
</dbReference>